<comment type="caution">
    <text evidence="1">The sequence shown here is derived from an EMBL/GenBank/DDBJ whole genome shotgun (WGS) entry which is preliminary data.</text>
</comment>
<keyword evidence="2" id="KW-1185">Reference proteome</keyword>
<dbReference type="EMBL" id="JAYMRV010000001">
    <property type="protein sequence ID" value="MEM5419646.1"/>
    <property type="molecule type" value="Genomic_DNA"/>
</dbReference>
<protein>
    <submittedName>
        <fullName evidence="1">Uncharacterized protein</fullName>
    </submittedName>
</protein>
<evidence type="ECO:0000313" key="1">
    <source>
        <dbReference type="EMBL" id="MEM5419646.1"/>
    </source>
</evidence>
<name>A0ABU9RJ93_9BURK</name>
<accession>A0ABU9RJ93</accession>
<reference evidence="1 2" key="1">
    <citation type="submission" date="2024-01" db="EMBL/GenBank/DDBJ databases">
        <title>The diversity of rhizobia nodulating Mimosa spp. in eleven states of Brazil covering several biomes is determined by host plant, location, and edaphic factors.</title>
        <authorList>
            <person name="Rouws L."/>
            <person name="Barauna A."/>
            <person name="Beukes C."/>
            <person name="De Faria S.M."/>
            <person name="Gross E."/>
            <person name="Dos Reis Junior F.B."/>
            <person name="Simon M."/>
            <person name="Maluk M."/>
            <person name="Odee D.W."/>
            <person name="Kenicer G."/>
            <person name="Young J.P.W."/>
            <person name="Reis V.M."/>
            <person name="Zilli J."/>
            <person name="James E.K."/>
        </authorList>
    </citation>
    <scope>NUCLEOTIDE SEQUENCE [LARGE SCALE GENOMIC DNA]</scope>
    <source>
        <strain evidence="1 2">JPY167</strain>
    </source>
</reference>
<proteinExistence type="predicted"/>
<dbReference type="RefSeq" id="WP_342945510.1">
    <property type="nucleotide sequence ID" value="NZ_JAYMRV010000001.1"/>
</dbReference>
<dbReference type="Proteomes" id="UP001489897">
    <property type="component" value="Unassembled WGS sequence"/>
</dbReference>
<sequence>MPKASAVDALYEAREDFEITSGIVGQLDALFATIEDLAKSGAPVQSDRIAKLASLGRFTAEGWRSTIVGMMRSITEAIDAEALDDHRPDNSHLVTAQAFAGSRAAERSREDAHA</sequence>
<organism evidence="1 2">
    <name type="scientific">Paraburkholderia ferrariae</name>
    <dbReference type="NCBI Taxonomy" id="386056"/>
    <lineage>
        <taxon>Bacteria</taxon>
        <taxon>Pseudomonadati</taxon>
        <taxon>Pseudomonadota</taxon>
        <taxon>Betaproteobacteria</taxon>
        <taxon>Burkholderiales</taxon>
        <taxon>Burkholderiaceae</taxon>
        <taxon>Paraburkholderia</taxon>
    </lineage>
</organism>
<gene>
    <name evidence="1" type="ORF">VSR73_00970</name>
</gene>
<evidence type="ECO:0000313" key="2">
    <source>
        <dbReference type="Proteomes" id="UP001489897"/>
    </source>
</evidence>